<dbReference type="Pfam" id="PF20038">
    <property type="entry name" value="HTH_59"/>
    <property type="match status" value="1"/>
</dbReference>
<dbReference type="AlphaFoldDB" id="A0A6N3FI21"/>
<feature type="domain" description="Helix-turn-helix" evidence="1">
    <location>
        <begin position="1"/>
        <end position="64"/>
    </location>
</feature>
<gene>
    <name evidence="2" type="ORF">VRLFYP33_02334</name>
</gene>
<proteinExistence type="predicted"/>
<name>A0A6N3FI21_9FIRM</name>
<protein>
    <recommendedName>
        <fullName evidence="1">Helix-turn-helix domain-containing protein</fullName>
    </recommendedName>
</protein>
<dbReference type="InterPro" id="IPR045403">
    <property type="entry name" value="HTH_59_Firmicutes_type"/>
</dbReference>
<evidence type="ECO:0000313" key="2">
    <source>
        <dbReference type="EMBL" id="VYU51705.1"/>
    </source>
</evidence>
<reference evidence="2" key="1">
    <citation type="submission" date="2019-11" db="EMBL/GenBank/DDBJ databases">
        <authorList>
            <person name="Feng L."/>
        </authorList>
    </citation>
    <scope>NUCLEOTIDE SEQUENCE</scope>
    <source>
        <strain evidence="2">VrattiLFYP33</strain>
    </source>
</reference>
<dbReference type="EMBL" id="CACRUX010000101">
    <property type="protein sequence ID" value="VYU51705.1"/>
    <property type="molecule type" value="Genomic_DNA"/>
</dbReference>
<organism evidence="2">
    <name type="scientific">Veillonella ratti</name>
    <dbReference type="NCBI Taxonomy" id="103892"/>
    <lineage>
        <taxon>Bacteria</taxon>
        <taxon>Bacillati</taxon>
        <taxon>Bacillota</taxon>
        <taxon>Negativicutes</taxon>
        <taxon>Veillonellales</taxon>
        <taxon>Veillonellaceae</taxon>
        <taxon>Veillonella</taxon>
    </lineage>
</organism>
<dbReference type="GeneID" id="83054478"/>
<evidence type="ECO:0000259" key="1">
    <source>
        <dbReference type="Pfam" id="PF20038"/>
    </source>
</evidence>
<sequence>MNYIDKVLTLEEAAELWGKSTDSLRQACIERNGKPPRFKIGVEARQSKRIWLVTYDGMKRLYGEPVE</sequence>
<dbReference type="RefSeq" id="WP_021842623.1">
    <property type="nucleotide sequence ID" value="NZ_CACRUX010000101.1"/>
</dbReference>
<accession>A0A6N3FI21</accession>